<gene>
    <name evidence="3" type="ORF">GNP35_06355</name>
</gene>
<reference evidence="3 4" key="1">
    <citation type="submission" date="2019-11" db="EMBL/GenBank/DDBJ databases">
        <title>P. haliotis isolates from Z. marina roots.</title>
        <authorList>
            <person name="Cohen M."/>
            <person name="Jospin G."/>
            <person name="Eisen J.A."/>
            <person name="Coil D.A."/>
        </authorList>
    </citation>
    <scope>NUCLEOTIDE SEQUENCE [LARGE SCALE GENOMIC DNA]</scope>
    <source>
        <strain evidence="3 4">UCD-MCMsp1aY</strain>
    </source>
</reference>
<evidence type="ECO:0000313" key="3">
    <source>
        <dbReference type="EMBL" id="MUH72128.1"/>
    </source>
</evidence>
<protein>
    <submittedName>
        <fullName evidence="3">DUF4124 domain-containing protein</fullName>
    </submittedName>
</protein>
<name>A0A6N8F7B5_9GAMM</name>
<comment type="caution">
    <text evidence="3">The sequence shown here is derived from an EMBL/GenBank/DDBJ whole genome shotgun (WGS) entry which is preliminary data.</text>
</comment>
<proteinExistence type="predicted"/>
<organism evidence="3 4">
    <name type="scientific">Psychrosphaera haliotis</name>
    <dbReference type="NCBI Taxonomy" id="555083"/>
    <lineage>
        <taxon>Bacteria</taxon>
        <taxon>Pseudomonadati</taxon>
        <taxon>Pseudomonadota</taxon>
        <taxon>Gammaproteobacteria</taxon>
        <taxon>Alteromonadales</taxon>
        <taxon>Pseudoalteromonadaceae</taxon>
        <taxon>Psychrosphaera</taxon>
    </lineage>
</organism>
<dbReference type="AlphaFoldDB" id="A0A6N8F7B5"/>
<dbReference type="EMBL" id="WOCD01000003">
    <property type="protein sequence ID" value="MUH72128.1"/>
    <property type="molecule type" value="Genomic_DNA"/>
</dbReference>
<dbReference type="InterPro" id="IPR025392">
    <property type="entry name" value="DUF4124"/>
</dbReference>
<dbReference type="Pfam" id="PF13511">
    <property type="entry name" value="DUF4124"/>
    <property type="match status" value="1"/>
</dbReference>
<evidence type="ECO:0000259" key="2">
    <source>
        <dbReference type="Pfam" id="PF13511"/>
    </source>
</evidence>
<feature type="chain" id="PRO_5026653713" evidence="1">
    <location>
        <begin position="18"/>
        <end position="139"/>
    </location>
</feature>
<keyword evidence="4" id="KW-1185">Reference proteome</keyword>
<feature type="signal peptide" evidence="1">
    <location>
        <begin position="1"/>
        <end position="17"/>
    </location>
</feature>
<evidence type="ECO:0000256" key="1">
    <source>
        <dbReference type="SAM" id="SignalP"/>
    </source>
</evidence>
<evidence type="ECO:0000313" key="4">
    <source>
        <dbReference type="Proteomes" id="UP000439994"/>
    </source>
</evidence>
<keyword evidence="1" id="KW-0732">Signal</keyword>
<dbReference type="OrthoDB" id="7068596at2"/>
<accession>A0A6N8F7B5</accession>
<sequence length="139" mass="15896">MRFLAILCMLLVSSSYAGSQKVKVYRWIDAKGVVTFSEYRPQNSKYVELEIEGDRVLRGKKDDQSVEISINADKDDSMVDELNSQAKLYCDKAKHNLKVLDSYESVKVLDDKGNPKTLSQNDIAQQKRLANRQIELFCN</sequence>
<feature type="domain" description="DUF4124" evidence="2">
    <location>
        <begin position="19"/>
        <end position="51"/>
    </location>
</feature>
<dbReference type="RefSeq" id="WP_155695329.1">
    <property type="nucleotide sequence ID" value="NZ_WOCD01000003.1"/>
</dbReference>
<dbReference type="Proteomes" id="UP000439994">
    <property type="component" value="Unassembled WGS sequence"/>
</dbReference>